<feature type="non-terminal residue" evidence="3">
    <location>
        <position position="56"/>
    </location>
</feature>
<dbReference type="STRING" id="75743.A0A401Q8Z0"/>
<dbReference type="GO" id="GO:0006511">
    <property type="term" value="P:ubiquitin-dependent protein catabolic process"/>
    <property type="evidence" value="ECO:0007669"/>
    <property type="project" value="TreeGrafter"/>
</dbReference>
<gene>
    <name evidence="3" type="ORF">scyTo_0022580</name>
</gene>
<evidence type="ECO:0000256" key="1">
    <source>
        <dbReference type="ARBA" id="ARBA00022942"/>
    </source>
</evidence>
<dbReference type="GO" id="GO:0008541">
    <property type="term" value="C:proteasome regulatory particle, lid subcomplex"/>
    <property type="evidence" value="ECO:0007669"/>
    <property type="project" value="TreeGrafter"/>
</dbReference>
<accession>A0A401Q8Z0</accession>
<feature type="non-terminal residue" evidence="3">
    <location>
        <position position="1"/>
    </location>
</feature>
<keyword evidence="1" id="KW-0647">Proteasome</keyword>
<evidence type="ECO:0000313" key="4">
    <source>
        <dbReference type="Proteomes" id="UP000288216"/>
    </source>
</evidence>
<dbReference type="GO" id="GO:0005634">
    <property type="term" value="C:nucleus"/>
    <property type="evidence" value="ECO:0007669"/>
    <property type="project" value="TreeGrafter"/>
</dbReference>
<dbReference type="EMBL" id="BFAA01023067">
    <property type="protein sequence ID" value="GCB81848.1"/>
    <property type="molecule type" value="Genomic_DNA"/>
</dbReference>
<sequence>LWHQLTVRLQNFVQNPCFATGDGLIKLYENFISEFEHRINPLSLVEIVLHVVRQMS</sequence>
<dbReference type="InterPro" id="IPR035298">
    <property type="entry name" value="PSMD13"/>
</dbReference>
<protein>
    <recommendedName>
        <fullName evidence="2">PSD13 N-terminal domain-containing protein</fullName>
    </recommendedName>
</protein>
<dbReference type="GO" id="GO:0005198">
    <property type="term" value="F:structural molecule activity"/>
    <property type="evidence" value="ECO:0007669"/>
    <property type="project" value="TreeGrafter"/>
</dbReference>
<dbReference type="InterPro" id="IPR054179">
    <property type="entry name" value="PSD13_N"/>
</dbReference>
<evidence type="ECO:0000259" key="2">
    <source>
        <dbReference type="Pfam" id="PF22037"/>
    </source>
</evidence>
<reference evidence="3 4" key="1">
    <citation type="journal article" date="2018" name="Nat. Ecol. Evol.">
        <title>Shark genomes provide insights into elasmobranch evolution and the origin of vertebrates.</title>
        <authorList>
            <person name="Hara Y"/>
            <person name="Yamaguchi K"/>
            <person name="Onimaru K"/>
            <person name="Kadota M"/>
            <person name="Koyanagi M"/>
            <person name="Keeley SD"/>
            <person name="Tatsumi K"/>
            <person name="Tanaka K"/>
            <person name="Motone F"/>
            <person name="Kageyama Y"/>
            <person name="Nozu R"/>
            <person name="Adachi N"/>
            <person name="Nishimura O"/>
            <person name="Nakagawa R"/>
            <person name="Tanegashima C"/>
            <person name="Kiyatake I"/>
            <person name="Matsumoto R"/>
            <person name="Murakumo K"/>
            <person name="Nishida K"/>
            <person name="Terakita A"/>
            <person name="Kuratani S"/>
            <person name="Sato K"/>
            <person name="Hyodo S Kuraku.S."/>
        </authorList>
    </citation>
    <scope>NUCLEOTIDE SEQUENCE [LARGE SCALE GENOMIC DNA]</scope>
</reference>
<dbReference type="PANTHER" id="PTHR10539:SF0">
    <property type="entry name" value="26S PROTEASOME NON-ATPASE REGULATORY SUBUNIT 13"/>
    <property type="match status" value="1"/>
</dbReference>
<dbReference type="OrthoDB" id="1093at2759"/>
<feature type="domain" description="PSD13 N-terminal" evidence="2">
    <location>
        <begin position="1"/>
        <end position="56"/>
    </location>
</feature>
<evidence type="ECO:0000313" key="3">
    <source>
        <dbReference type="EMBL" id="GCB81848.1"/>
    </source>
</evidence>
<comment type="caution">
    <text evidence="3">The sequence shown here is derived from an EMBL/GenBank/DDBJ whole genome shotgun (WGS) entry which is preliminary data.</text>
</comment>
<dbReference type="GO" id="GO:0005829">
    <property type="term" value="C:cytosol"/>
    <property type="evidence" value="ECO:0007669"/>
    <property type="project" value="TreeGrafter"/>
</dbReference>
<name>A0A401Q8Z0_SCYTO</name>
<dbReference type="AlphaFoldDB" id="A0A401Q8Z0"/>
<dbReference type="Pfam" id="PF22037">
    <property type="entry name" value="PSD13_N"/>
    <property type="match status" value="1"/>
</dbReference>
<dbReference type="Proteomes" id="UP000288216">
    <property type="component" value="Unassembled WGS sequence"/>
</dbReference>
<organism evidence="3 4">
    <name type="scientific">Scyliorhinus torazame</name>
    <name type="common">Cloudy catshark</name>
    <name type="synonym">Catulus torazame</name>
    <dbReference type="NCBI Taxonomy" id="75743"/>
    <lineage>
        <taxon>Eukaryota</taxon>
        <taxon>Metazoa</taxon>
        <taxon>Chordata</taxon>
        <taxon>Craniata</taxon>
        <taxon>Vertebrata</taxon>
        <taxon>Chondrichthyes</taxon>
        <taxon>Elasmobranchii</taxon>
        <taxon>Galeomorphii</taxon>
        <taxon>Galeoidea</taxon>
        <taxon>Carcharhiniformes</taxon>
        <taxon>Scyliorhinidae</taxon>
        <taxon>Scyliorhinus</taxon>
    </lineage>
</organism>
<dbReference type="OMA" id="WECRRGS"/>
<dbReference type="PANTHER" id="PTHR10539">
    <property type="entry name" value="26S PROTEASOME NON-ATPASE REGULATORY SUBUNIT 13"/>
    <property type="match status" value="1"/>
</dbReference>
<keyword evidence="4" id="KW-1185">Reference proteome</keyword>
<proteinExistence type="predicted"/>